<evidence type="ECO:0000256" key="1">
    <source>
        <dbReference type="SAM" id="MobiDB-lite"/>
    </source>
</evidence>
<feature type="region of interest" description="Disordered" evidence="1">
    <location>
        <begin position="1"/>
        <end position="28"/>
    </location>
</feature>
<feature type="compositionally biased region" description="Polar residues" evidence="1">
    <location>
        <begin position="145"/>
        <end position="160"/>
    </location>
</feature>
<comment type="caution">
    <text evidence="2">The sequence shown here is derived from an EMBL/GenBank/DDBJ whole genome shotgun (WGS) entry which is preliminary data.</text>
</comment>
<gene>
    <name evidence="2" type="ORF">AVEN_243104_1</name>
</gene>
<protein>
    <submittedName>
        <fullName evidence="2">Uncharacterized protein</fullName>
    </submittedName>
</protein>
<name>A0A4Y2I227_ARAVE</name>
<keyword evidence="3" id="KW-1185">Reference proteome</keyword>
<organism evidence="2 3">
    <name type="scientific">Araneus ventricosus</name>
    <name type="common">Orbweaver spider</name>
    <name type="synonym">Epeira ventricosa</name>
    <dbReference type="NCBI Taxonomy" id="182803"/>
    <lineage>
        <taxon>Eukaryota</taxon>
        <taxon>Metazoa</taxon>
        <taxon>Ecdysozoa</taxon>
        <taxon>Arthropoda</taxon>
        <taxon>Chelicerata</taxon>
        <taxon>Arachnida</taxon>
        <taxon>Araneae</taxon>
        <taxon>Araneomorphae</taxon>
        <taxon>Entelegynae</taxon>
        <taxon>Araneoidea</taxon>
        <taxon>Araneidae</taxon>
        <taxon>Araneus</taxon>
    </lineage>
</organism>
<dbReference type="Proteomes" id="UP000499080">
    <property type="component" value="Unassembled WGS sequence"/>
</dbReference>
<proteinExistence type="predicted"/>
<evidence type="ECO:0000313" key="3">
    <source>
        <dbReference type="Proteomes" id="UP000499080"/>
    </source>
</evidence>
<feature type="region of interest" description="Disordered" evidence="1">
    <location>
        <begin position="145"/>
        <end position="167"/>
    </location>
</feature>
<sequence>MDLVILNRGPKRGRRLDGHTHHQPFTTRQREGVCPPGYDWACIESPNAWDLQWNRVSNLEHSSPEAETLPPGHPNPTNIKDYVWWPNDKVLASEKEVSRFETRFHEDPPCLWAWCTLNLTWVKRHFRWYDAGAWRRGVPAQELFSSSDRGSKQRGPSENSSSERDVNITKQNDAYKIIVILQAYQSSV</sequence>
<accession>A0A4Y2I227</accession>
<reference evidence="2 3" key="1">
    <citation type="journal article" date="2019" name="Sci. Rep.">
        <title>Orb-weaving spider Araneus ventricosus genome elucidates the spidroin gene catalogue.</title>
        <authorList>
            <person name="Kono N."/>
            <person name="Nakamura H."/>
            <person name="Ohtoshi R."/>
            <person name="Moran D.A.P."/>
            <person name="Shinohara A."/>
            <person name="Yoshida Y."/>
            <person name="Fujiwara M."/>
            <person name="Mori M."/>
            <person name="Tomita M."/>
            <person name="Arakawa K."/>
        </authorList>
    </citation>
    <scope>NUCLEOTIDE SEQUENCE [LARGE SCALE GENOMIC DNA]</scope>
</reference>
<dbReference type="AlphaFoldDB" id="A0A4Y2I227"/>
<evidence type="ECO:0000313" key="2">
    <source>
        <dbReference type="EMBL" id="GBM71492.1"/>
    </source>
</evidence>
<dbReference type="EMBL" id="BGPR01002316">
    <property type="protein sequence ID" value="GBM71492.1"/>
    <property type="molecule type" value="Genomic_DNA"/>
</dbReference>